<proteinExistence type="predicted"/>
<dbReference type="EMBL" id="UINC01120001">
    <property type="protein sequence ID" value="SVC94202.1"/>
    <property type="molecule type" value="Genomic_DNA"/>
</dbReference>
<evidence type="ECO:0000313" key="1">
    <source>
        <dbReference type="EMBL" id="SVC94202.1"/>
    </source>
</evidence>
<name>A0A382RAF1_9ZZZZ</name>
<feature type="non-terminal residue" evidence="1">
    <location>
        <position position="1"/>
    </location>
</feature>
<reference evidence="1" key="1">
    <citation type="submission" date="2018-05" db="EMBL/GenBank/DDBJ databases">
        <authorList>
            <person name="Lanie J.A."/>
            <person name="Ng W.-L."/>
            <person name="Kazmierczak K.M."/>
            <person name="Andrzejewski T.M."/>
            <person name="Davidsen T.M."/>
            <person name="Wayne K.J."/>
            <person name="Tettelin H."/>
            <person name="Glass J.I."/>
            <person name="Rusch D."/>
            <person name="Podicherti R."/>
            <person name="Tsui H.-C.T."/>
            <person name="Winkler M.E."/>
        </authorList>
    </citation>
    <scope>NUCLEOTIDE SEQUENCE</scope>
</reference>
<dbReference type="AlphaFoldDB" id="A0A382RAF1"/>
<sequence>VKEFALVKTIRDSLQTLLLHRKFTETARDFFKALRSGNYAEVKSNMSLTWQGLSADELRDMIQNDLPLLPLSTASHFGLAMDDGMSAVLDVYLFFEGGHWISCSISMVEESGQWSIESLNLRLEDWSPEKLHQQSKFESRSVVMPSRLGS</sequence>
<gene>
    <name evidence="1" type="ORF">METZ01_LOCUS347056</name>
</gene>
<protein>
    <submittedName>
        <fullName evidence="1">Uncharacterized protein</fullName>
    </submittedName>
</protein>
<organism evidence="1">
    <name type="scientific">marine metagenome</name>
    <dbReference type="NCBI Taxonomy" id="408172"/>
    <lineage>
        <taxon>unclassified sequences</taxon>
        <taxon>metagenomes</taxon>
        <taxon>ecological metagenomes</taxon>
    </lineage>
</organism>
<accession>A0A382RAF1</accession>